<dbReference type="NCBIfam" id="TIGR00447">
    <property type="entry name" value="pth"/>
    <property type="match status" value="1"/>
</dbReference>
<reference evidence="5" key="1">
    <citation type="submission" date="2017-09" db="EMBL/GenBank/DDBJ databases">
        <title>Depth-based differentiation of microbial function through sediment-hosted aquifers and enrichment of novel symbionts in the deep terrestrial subsurface.</title>
        <authorList>
            <person name="Probst A.J."/>
            <person name="Ladd B."/>
            <person name="Jarett J.K."/>
            <person name="Geller-Mcgrath D.E."/>
            <person name="Sieber C.M.K."/>
            <person name="Emerson J.B."/>
            <person name="Anantharaman K."/>
            <person name="Thomas B.C."/>
            <person name="Malmstrom R."/>
            <person name="Stieglmeier M."/>
            <person name="Klingl A."/>
            <person name="Woyke T."/>
            <person name="Ryan C.M."/>
            <person name="Banfield J.F."/>
        </authorList>
    </citation>
    <scope>NUCLEOTIDE SEQUENCE [LARGE SCALE GENOMIC DNA]</scope>
</reference>
<proteinExistence type="predicted"/>
<keyword evidence="2 4" id="KW-0378">Hydrolase</keyword>
<evidence type="ECO:0000313" key="5">
    <source>
        <dbReference type="Proteomes" id="UP000228687"/>
    </source>
</evidence>
<dbReference type="EMBL" id="PEXT01000016">
    <property type="protein sequence ID" value="PIS43515.1"/>
    <property type="molecule type" value="Genomic_DNA"/>
</dbReference>
<dbReference type="Gene3D" id="3.40.50.1470">
    <property type="entry name" value="Peptidyl-tRNA hydrolase"/>
    <property type="match status" value="1"/>
</dbReference>
<name>A0A2H0YYG7_9BACT</name>
<organism evidence="4 5">
    <name type="scientific">Candidatus Kaiserbacteria bacterium CG08_land_8_20_14_0_20_50_21</name>
    <dbReference type="NCBI Taxonomy" id="1974604"/>
    <lineage>
        <taxon>Bacteria</taxon>
        <taxon>Candidatus Kaiseribacteriota</taxon>
    </lineage>
</organism>
<dbReference type="SUPFAM" id="SSF53178">
    <property type="entry name" value="Peptidyl-tRNA hydrolase-like"/>
    <property type="match status" value="1"/>
</dbReference>
<keyword evidence="1" id="KW-0820">tRNA-binding</keyword>
<protein>
    <submittedName>
        <fullName evidence="4">Aminoacyl-tRNA hydrolase</fullName>
    </submittedName>
</protein>
<evidence type="ECO:0000256" key="1">
    <source>
        <dbReference type="ARBA" id="ARBA00022555"/>
    </source>
</evidence>
<dbReference type="InterPro" id="IPR036416">
    <property type="entry name" value="Pept_tRNA_hydro_sf"/>
</dbReference>
<dbReference type="Pfam" id="PF01195">
    <property type="entry name" value="Pept_tRNA_hydro"/>
    <property type="match status" value="1"/>
</dbReference>
<evidence type="ECO:0000256" key="3">
    <source>
        <dbReference type="ARBA" id="ARBA00022884"/>
    </source>
</evidence>
<dbReference type="PANTHER" id="PTHR17224:SF1">
    <property type="entry name" value="PEPTIDYL-TRNA HYDROLASE"/>
    <property type="match status" value="1"/>
</dbReference>
<evidence type="ECO:0000256" key="2">
    <source>
        <dbReference type="ARBA" id="ARBA00022801"/>
    </source>
</evidence>
<sequence>MALIIVGLGNPGKEYEKTRHNAGRNAVQLLAKQEGLDDFILNKTANALVVKGMIEGHEGHDVSTSDVDTSCPSVLVLPETMMNASGKAVSTVVKSVKAAKNLLVIHDDIDLPLGTIKMVFGRGSGGHKGVESVMRAIKTKEFARIRIGTSAMGKKNQAKKVSGEEEIIKHVIGKWKPSEEATLKKVLKKAVEAVRLFAVSGLESATQFANTR</sequence>
<evidence type="ECO:0000313" key="4">
    <source>
        <dbReference type="EMBL" id="PIS43515.1"/>
    </source>
</evidence>
<dbReference type="GO" id="GO:0004045">
    <property type="term" value="F:peptidyl-tRNA hydrolase activity"/>
    <property type="evidence" value="ECO:0007669"/>
    <property type="project" value="InterPro"/>
</dbReference>
<gene>
    <name evidence="4" type="ORF">COT23_00855</name>
</gene>
<dbReference type="GO" id="GO:0000049">
    <property type="term" value="F:tRNA binding"/>
    <property type="evidence" value="ECO:0007669"/>
    <property type="project" value="UniProtKB-KW"/>
</dbReference>
<comment type="caution">
    <text evidence="4">The sequence shown here is derived from an EMBL/GenBank/DDBJ whole genome shotgun (WGS) entry which is preliminary data.</text>
</comment>
<dbReference type="PANTHER" id="PTHR17224">
    <property type="entry name" value="PEPTIDYL-TRNA HYDROLASE"/>
    <property type="match status" value="1"/>
</dbReference>
<accession>A0A2H0YYG7</accession>
<dbReference type="InterPro" id="IPR001328">
    <property type="entry name" value="Pept_tRNA_hydro"/>
</dbReference>
<keyword evidence="3" id="KW-0694">RNA-binding</keyword>
<dbReference type="Proteomes" id="UP000228687">
    <property type="component" value="Unassembled WGS sequence"/>
</dbReference>
<dbReference type="AlphaFoldDB" id="A0A2H0YYG7"/>
<dbReference type="CDD" id="cd00462">
    <property type="entry name" value="PTH"/>
    <property type="match status" value="1"/>
</dbReference>